<proteinExistence type="predicted"/>
<accession>A0ACC1D0Z8</accession>
<keyword evidence="2" id="KW-1185">Reference proteome</keyword>
<gene>
    <name evidence="1" type="ORF">K1T71_006492</name>
</gene>
<protein>
    <submittedName>
        <fullName evidence="1">Uncharacterized protein</fullName>
    </submittedName>
</protein>
<name>A0ACC1D0Z8_9NEOP</name>
<dbReference type="Proteomes" id="UP000824533">
    <property type="component" value="Linkage Group LG11"/>
</dbReference>
<dbReference type="EMBL" id="CM034397">
    <property type="protein sequence ID" value="KAJ0177619.1"/>
    <property type="molecule type" value="Genomic_DNA"/>
</dbReference>
<comment type="caution">
    <text evidence="1">The sequence shown here is derived from an EMBL/GenBank/DDBJ whole genome shotgun (WGS) entry which is preliminary data.</text>
</comment>
<sequence length="1144" mass="128780">MSSQCYVMNMNSVVNANTCESKPPMAKEKVMSYEEKSVGSTAFFKCEACPYMALAEDDIKFHLFTVHPDLAKSNGLADNVQIPCPGCTSIFDAEETLRTHLRNHHKMGIKDIKKMVKSLVQIALKNAKLKKEDKSSDPSSVTPIRQDIPDVKIPQVIEIVPDVVNANNALPKGVAFISVDELHKMSTPNFEKVDPKEMIQEASINIVYTNEISTQYVNVSEAGSTNSSLIQVSNVTPDLISSIQPRIMPIDNSKLTPSLKEGHMQHLEVPHSTPHIRKPEEVNEQVKCVDSEKKLGTLCSVNGCHTRLKEEKNLAYHRKCHQNGKLICPECSKSCVAVDSLHTHLWKIHAVDMELPTCEICGFKTYKRHRLINIHMKCHGKIKAHCCSICSKTFHNANQLSKHKLIHKKDSTPAQCSICQREFSNERRLKLHVAAVHEKLKPFKCSHCDYTGARKEELKLHLRSHTGDKPYACNQCTYRSADHNAMRRHKKMHSQEGVYKCKYCPYITIQSTVFASHMISIHPNVPSNDVFRCPYCAFKSVNKDKYVTHLTTHTDKEGIQLLIEVTKNKAKPSWNIPSDAEKTPDETAQSIEEKAEAPNTVDNIPIEVYDCDSISESLPQNYSKSYSTTSSTDTQQTDFESQVMVTDLSKEDNNSDCLISESSNDTMLDRHQFASQRPLQIAYDNNQSNLHGLLNTVVSMDQNLLQNSSVNSLAPNHCSIASSISNNIMSNFPIRLPPVPPISLHNNITLRPVDKISLPMTKVTGPIIKPTQILPVPSSSNSPVNALIEDGVPRKKPKISVKSNLILKGPDQVNMFHSQQKMAFRRLEDNERFGLAGAVTFNNLITTQFMQLPPEPSLSESPNDIMPYAQENMLGDDTATTPVDNGLNDDPQIFSFNQQKNVNTITMLPPPQKIQTNDSSYIKIEAQIKQNTQSPSLERMCNANLLNNSGINREYKASPPLEDMNKNMNEIKNEVKSDYFNIPISNTSTNPPILDQYLIDNLIGEQYSAHLDLSAVVLQEISDQQNDIIEIDDNSDDTKLLPPFDMNNFPIESLYLMHNDDCMQHDFHFPENELPTNMTNEVNEINRMVTEVPIINQKDIDVNVDTANNDFPNFIQGKKDPMMNTSVRPTTNKINVKNIELMRN</sequence>
<reference evidence="1 2" key="1">
    <citation type="journal article" date="2021" name="Front. Genet.">
        <title>Chromosome-Level Genome Assembly Reveals Significant Gene Expansion in the Toll and IMD Signaling Pathways of Dendrolimus kikuchii.</title>
        <authorList>
            <person name="Zhou J."/>
            <person name="Wu P."/>
            <person name="Xiong Z."/>
            <person name="Liu N."/>
            <person name="Zhao N."/>
            <person name="Ji M."/>
            <person name="Qiu Y."/>
            <person name="Yang B."/>
        </authorList>
    </citation>
    <scope>NUCLEOTIDE SEQUENCE [LARGE SCALE GENOMIC DNA]</scope>
    <source>
        <strain evidence="1">Ann1</strain>
    </source>
</reference>
<organism evidence="1 2">
    <name type="scientific">Dendrolimus kikuchii</name>
    <dbReference type="NCBI Taxonomy" id="765133"/>
    <lineage>
        <taxon>Eukaryota</taxon>
        <taxon>Metazoa</taxon>
        <taxon>Ecdysozoa</taxon>
        <taxon>Arthropoda</taxon>
        <taxon>Hexapoda</taxon>
        <taxon>Insecta</taxon>
        <taxon>Pterygota</taxon>
        <taxon>Neoptera</taxon>
        <taxon>Endopterygota</taxon>
        <taxon>Lepidoptera</taxon>
        <taxon>Glossata</taxon>
        <taxon>Ditrysia</taxon>
        <taxon>Bombycoidea</taxon>
        <taxon>Lasiocampidae</taxon>
        <taxon>Dendrolimus</taxon>
    </lineage>
</organism>
<evidence type="ECO:0000313" key="1">
    <source>
        <dbReference type="EMBL" id="KAJ0177619.1"/>
    </source>
</evidence>
<evidence type="ECO:0000313" key="2">
    <source>
        <dbReference type="Proteomes" id="UP000824533"/>
    </source>
</evidence>